<feature type="transmembrane region" description="Helical" evidence="6">
    <location>
        <begin position="245"/>
        <end position="270"/>
    </location>
</feature>
<dbReference type="CDD" id="cd06580">
    <property type="entry name" value="TM_PBP1_transp_TpRbsC_like"/>
    <property type="match status" value="1"/>
</dbReference>
<dbReference type="AlphaFoldDB" id="K2H9D3"/>
<sequence>MAGGVGPVADAGARPMIWDATFFESVPRFVTPLLLASLGGALCHRAGVFNIALEGMMLIGAFFAVVGSYFTAHWLGGLGAAVASGLAAGALYAWVGVRRGGDDIVVSIGLNILAAGLTAFLLRAIFDQRGQFDDPAIATLPRIALPGIDAVASLGPLLSGQSVLFWAALALVPLLAWGLTRHRLGLRMRAAGDNPAALRTLGVAPERIRTVAVLGSGALCALAGAQLSISNVSLFTEGMSAGRGWIAVVIVMMCAGRPVWILPAALFFGLIDALAVRAQVFGLPQQLTEALPYGLAIAVMAVALRRAAFRVRT</sequence>
<dbReference type="STRING" id="1231392.OCGS_2803"/>
<gene>
    <name evidence="7" type="ORF">OCGS_2803</name>
</gene>
<evidence type="ECO:0000256" key="5">
    <source>
        <dbReference type="ARBA" id="ARBA00023136"/>
    </source>
</evidence>
<evidence type="ECO:0000256" key="3">
    <source>
        <dbReference type="ARBA" id="ARBA00022692"/>
    </source>
</evidence>
<accession>K2H9D3</accession>
<dbReference type="eggNOG" id="COG1079">
    <property type="taxonomic scope" value="Bacteria"/>
</dbReference>
<dbReference type="GO" id="GO:0005886">
    <property type="term" value="C:plasma membrane"/>
    <property type="evidence" value="ECO:0007669"/>
    <property type="project" value="UniProtKB-SubCell"/>
</dbReference>
<keyword evidence="5 6" id="KW-0472">Membrane</keyword>
<feature type="transmembrane region" description="Helical" evidence="6">
    <location>
        <begin position="78"/>
        <end position="97"/>
    </location>
</feature>
<dbReference type="Proteomes" id="UP000006765">
    <property type="component" value="Unassembled WGS sequence"/>
</dbReference>
<evidence type="ECO:0000313" key="7">
    <source>
        <dbReference type="EMBL" id="EKE43212.1"/>
    </source>
</evidence>
<dbReference type="Pfam" id="PF02653">
    <property type="entry name" value="BPD_transp_2"/>
    <property type="match status" value="1"/>
</dbReference>
<proteinExistence type="predicted"/>
<keyword evidence="8" id="KW-1185">Reference proteome</keyword>
<comment type="caution">
    <text evidence="7">The sequence shown here is derived from an EMBL/GenBank/DDBJ whole genome shotgun (WGS) entry which is preliminary data.</text>
</comment>
<reference evidence="7 8" key="1">
    <citation type="journal article" date="2012" name="J. Bacteriol.">
        <title>Draft Genome Sequence of Oceaniovalibus guishaninsula JLT2003T.</title>
        <authorList>
            <person name="Tang K."/>
            <person name="Liu K."/>
            <person name="Jiao N."/>
        </authorList>
    </citation>
    <scope>NUCLEOTIDE SEQUENCE [LARGE SCALE GENOMIC DNA]</scope>
    <source>
        <strain evidence="7 8">JLT2003</strain>
    </source>
</reference>
<dbReference type="EMBL" id="AMGO01000068">
    <property type="protein sequence ID" value="EKE43212.1"/>
    <property type="molecule type" value="Genomic_DNA"/>
</dbReference>
<feature type="transmembrane region" description="Helical" evidence="6">
    <location>
        <begin position="290"/>
        <end position="308"/>
    </location>
</feature>
<dbReference type="PANTHER" id="PTHR43370">
    <property type="entry name" value="SUGAR ABC TRANSPORTER INTEGRAL MEMBRANE PROTEIN-RELATED"/>
    <property type="match status" value="1"/>
</dbReference>
<dbReference type="InterPro" id="IPR001851">
    <property type="entry name" value="ABC_transp_permease"/>
</dbReference>
<feature type="transmembrane region" description="Helical" evidence="6">
    <location>
        <begin position="163"/>
        <end position="180"/>
    </location>
</feature>
<name>K2H9D3_9RHOB</name>
<keyword evidence="3 6" id="KW-0812">Transmembrane</keyword>
<feature type="transmembrane region" description="Helical" evidence="6">
    <location>
        <begin position="104"/>
        <end position="126"/>
    </location>
</feature>
<protein>
    <submittedName>
        <fullName evidence="7">Putative sugar ABC transporter permease protein</fullName>
    </submittedName>
</protein>
<feature type="transmembrane region" description="Helical" evidence="6">
    <location>
        <begin position="51"/>
        <end position="72"/>
    </location>
</feature>
<keyword evidence="4 6" id="KW-1133">Transmembrane helix</keyword>
<dbReference type="GO" id="GO:0022857">
    <property type="term" value="F:transmembrane transporter activity"/>
    <property type="evidence" value="ECO:0007669"/>
    <property type="project" value="InterPro"/>
</dbReference>
<feature type="transmembrane region" description="Helical" evidence="6">
    <location>
        <begin position="26"/>
        <end position="44"/>
    </location>
</feature>
<evidence type="ECO:0000256" key="2">
    <source>
        <dbReference type="ARBA" id="ARBA00022475"/>
    </source>
</evidence>
<evidence type="ECO:0000256" key="6">
    <source>
        <dbReference type="SAM" id="Phobius"/>
    </source>
</evidence>
<dbReference type="PANTHER" id="PTHR43370:SF2">
    <property type="entry name" value="ABC TRANSPORTER PERMEASE PROTEIN"/>
    <property type="match status" value="1"/>
</dbReference>
<evidence type="ECO:0000256" key="4">
    <source>
        <dbReference type="ARBA" id="ARBA00022989"/>
    </source>
</evidence>
<organism evidence="7 8">
    <name type="scientific">Oceaniovalibus guishaninsula JLT2003</name>
    <dbReference type="NCBI Taxonomy" id="1231392"/>
    <lineage>
        <taxon>Bacteria</taxon>
        <taxon>Pseudomonadati</taxon>
        <taxon>Pseudomonadota</taxon>
        <taxon>Alphaproteobacteria</taxon>
        <taxon>Rhodobacterales</taxon>
        <taxon>Roseobacteraceae</taxon>
        <taxon>Oceaniovalibus</taxon>
    </lineage>
</organism>
<evidence type="ECO:0000256" key="1">
    <source>
        <dbReference type="ARBA" id="ARBA00004651"/>
    </source>
</evidence>
<comment type="subcellular location">
    <subcellularLocation>
        <location evidence="1">Cell membrane</location>
        <topology evidence="1">Multi-pass membrane protein</topology>
    </subcellularLocation>
</comment>
<evidence type="ECO:0000313" key="8">
    <source>
        <dbReference type="Proteomes" id="UP000006765"/>
    </source>
</evidence>
<keyword evidence="2" id="KW-1003">Cell membrane</keyword>